<evidence type="ECO:0000313" key="1">
    <source>
        <dbReference type="EMBL" id="MBD7938623.1"/>
    </source>
</evidence>
<evidence type="ECO:0000313" key="2">
    <source>
        <dbReference type="Proteomes" id="UP000657931"/>
    </source>
</evidence>
<sequence length="79" mass="9092">MIVSTNLPFQYLLLNRTELIPIIDVYDKSIVKSKYKFELIFGIYSINKTIVKAKNIKLITDVTLAKSTLNEIRYVAVNP</sequence>
<gene>
    <name evidence="1" type="ORF">H9655_16435</name>
</gene>
<comment type="caution">
    <text evidence="1">The sequence shown here is derived from an EMBL/GenBank/DDBJ whole genome shotgun (WGS) entry which is preliminary data.</text>
</comment>
<accession>A0ABR8QT07</accession>
<dbReference type="EMBL" id="JACSQT010000009">
    <property type="protein sequence ID" value="MBD7938623.1"/>
    <property type="molecule type" value="Genomic_DNA"/>
</dbReference>
<protein>
    <submittedName>
        <fullName evidence="1">Uncharacterized protein</fullName>
    </submittedName>
</protein>
<reference evidence="1 2" key="1">
    <citation type="submission" date="2020-08" db="EMBL/GenBank/DDBJ databases">
        <title>A Genomic Blueprint of the Chicken Gut Microbiome.</title>
        <authorList>
            <person name="Gilroy R."/>
            <person name="Ravi A."/>
            <person name="Getino M."/>
            <person name="Pursley I."/>
            <person name="Horton D.L."/>
            <person name="Alikhan N.-F."/>
            <person name="Baker D."/>
            <person name="Gharbi K."/>
            <person name="Hall N."/>
            <person name="Watson M."/>
            <person name="Adriaenssens E.M."/>
            <person name="Foster-Nyarko E."/>
            <person name="Jarju S."/>
            <person name="Secka A."/>
            <person name="Antonio M."/>
            <person name="Oren A."/>
            <person name="Chaudhuri R."/>
            <person name="La Ragione R.M."/>
            <person name="Hildebrand F."/>
            <person name="Pallen M.J."/>
        </authorList>
    </citation>
    <scope>NUCLEOTIDE SEQUENCE [LARGE SCALE GENOMIC DNA]</scope>
    <source>
        <strain evidence="1 2">Sa5YUA1</strain>
    </source>
</reference>
<organism evidence="1 2">
    <name type="scientific">Cytobacillus stercorigallinarum</name>
    <dbReference type="NCBI Taxonomy" id="2762240"/>
    <lineage>
        <taxon>Bacteria</taxon>
        <taxon>Bacillati</taxon>
        <taxon>Bacillota</taxon>
        <taxon>Bacilli</taxon>
        <taxon>Bacillales</taxon>
        <taxon>Bacillaceae</taxon>
        <taxon>Cytobacillus</taxon>
    </lineage>
</organism>
<name>A0ABR8QT07_9BACI</name>
<dbReference type="Proteomes" id="UP000657931">
    <property type="component" value="Unassembled WGS sequence"/>
</dbReference>
<keyword evidence="2" id="KW-1185">Reference proteome</keyword>
<proteinExistence type="predicted"/>